<dbReference type="KEGG" id="kphy:AOZ06_02305"/>
<evidence type="ECO:0000313" key="2">
    <source>
        <dbReference type="Proteomes" id="UP000063699"/>
    </source>
</evidence>
<dbReference type="OrthoDB" id="3397424at2"/>
<keyword evidence="2" id="KW-1185">Reference proteome</keyword>
<evidence type="ECO:0008006" key="3">
    <source>
        <dbReference type="Google" id="ProtNLM"/>
    </source>
</evidence>
<dbReference type="InterPro" id="IPR009097">
    <property type="entry name" value="Cyclic_Pdiesterase"/>
</dbReference>
<dbReference type="PANTHER" id="PTHR36039:SF2">
    <property type="entry name" value="RNA LIGASE_CYCLIC NUCLEOTIDE PHOSPHODIESTERASE FAMILY PROTEIN"/>
    <property type="match status" value="1"/>
</dbReference>
<sequence>MAHTVAVFFDDDADRAVRALWRRLDQAGVPSLAGHPNGRWAPRVTFAAAKQIPRRTRDLLKDELRTLAIPSLWLSNLGTFPSTENVLMLGAVVDAELLAVHSAIHDVLAGQVQSPQAYWLPGSWTPHCALAQGVEHHKLIEGFAALHPVDRIEARVEHVAIVDTQTAEVEIVK</sequence>
<accession>A0A0N9HUV1</accession>
<dbReference type="STRING" id="860235.AOZ06_02305"/>
<proteinExistence type="predicted"/>
<gene>
    <name evidence="1" type="ORF">AOZ06_02305</name>
</gene>
<dbReference type="SUPFAM" id="SSF55144">
    <property type="entry name" value="LigT-like"/>
    <property type="match status" value="1"/>
</dbReference>
<name>A0A0N9HUV1_9PSEU</name>
<organism evidence="1 2">
    <name type="scientific">Kibdelosporangium phytohabitans</name>
    <dbReference type="NCBI Taxonomy" id="860235"/>
    <lineage>
        <taxon>Bacteria</taxon>
        <taxon>Bacillati</taxon>
        <taxon>Actinomycetota</taxon>
        <taxon>Actinomycetes</taxon>
        <taxon>Pseudonocardiales</taxon>
        <taxon>Pseudonocardiaceae</taxon>
        <taxon>Kibdelosporangium</taxon>
    </lineage>
</organism>
<dbReference type="Proteomes" id="UP000063699">
    <property type="component" value="Chromosome"/>
</dbReference>
<dbReference type="Pfam" id="PF13563">
    <property type="entry name" value="2_5_RNA_ligase2"/>
    <property type="match status" value="1"/>
</dbReference>
<dbReference type="RefSeq" id="WP_054287885.1">
    <property type="nucleotide sequence ID" value="NZ_CP012752.1"/>
</dbReference>
<dbReference type="AlphaFoldDB" id="A0A0N9HUV1"/>
<protein>
    <recommendedName>
        <fullName evidence="3">2'-5' RNA ligase</fullName>
    </recommendedName>
</protein>
<dbReference type="PANTHER" id="PTHR36039">
    <property type="match status" value="1"/>
</dbReference>
<reference evidence="1 2" key="1">
    <citation type="submission" date="2015-07" db="EMBL/GenBank/DDBJ databases">
        <title>Genome sequencing of Kibdelosporangium phytohabitans.</title>
        <authorList>
            <person name="Qin S."/>
            <person name="Xing K."/>
        </authorList>
    </citation>
    <scope>NUCLEOTIDE SEQUENCE [LARGE SCALE GENOMIC DNA]</scope>
    <source>
        <strain evidence="1 2">KLBMP1111</strain>
    </source>
</reference>
<dbReference type="EMBL" id="CP012752">
    <property type="protein sequence ID" value="ALG05906.1"/>
    <property type="molecule type" value="Genomic_DNA"/>
</dbReference>
<evidence type="ECO:0000313" key="1">
    <source>
        <dbReference type="EMBL" id="ALG05906.1"/>
    </source>
</evidence>
<dbReference type="Gene3D" id="3.90.1140.10">
    <property type="entry name" value="Cyclic phosphodiesterase"/>
    <property type="match status" value="1"/>
</dbReference>